<evidence type="ECO:0000313" key="3">
    <source>
        <dbReference type="Proteomes" id="UP000289718"/>
    </source>
</evidence>
<gene>
    <name evidence="2" type="ORF">CP965_04530</name>
</gene>
<feature type="domain" description="DUF4062" evidence="1">
    <location>
        <begin position="5"/>
        <end position="53"/>
    </location>
</feature>
<evidence type="ECO:0000313" key="2">
    <source>
        <dbReference type="EMBL" id="RXK13075.1"/>
    </source>
</evidence>
<name>A0A4Q1B2Q8_9BACT</name>
<protein>
    <recommendedName>
        <fullName evidence="1">DUF4062 domain-containing protein</fullName>
    </recommendedName>
</protein>
<organism evidence="2 3">
    <name type="scientific">Halarcobacter mediterraneus</name>
    <dbReference type="NCBI Taxonomy" id="2023153"/>
    <lineage>
        <taxon>Bacteria</taxon>
        <taxon>Pseudomonadati</taxon>
        <taxon>Campylobacterota</taxon>
        <taxon>Epsilonproteobacteria</taxon>
        <taxon>Campylobacterales</taxon>
        <taxon>Arcobacteraceae</taxon>
        <taxon>Halarcobacter</taxon>
    </lineage>
</organism>
<dbReference type="OrthoDB" id="72299at2"/>
<dbReference type="AlphaFoldDB" id="A0A4Q1B2Q8"/>
<keyword evidence="3" id="KW-1185">Reference proteome</keyword>
<accession>A0A4Q1B2Q8</accession>
<reference evidence="2 3" key="1">
    <citation type="submission" date="2017-09" db="EMBL/GenBank/DDBJ databases">
        <title>Genomics of the genus Arcobacter.</title>
        <authorList>
            <person name="Perez-Cataluna A."/>
            <person name="Figueras M.J."/>
            <person name="Salas-Masso N."/>
        </authorList>
    </citation>
    <scope>NUCLEOTIDE SEQUENCE [LARGE SCALE GENOMIC DNA]</scope>
    <source>
        <strain evidence="2 3">F156-34</strain>
    </source>
</reference>
<proteinExistence type="predicted"/>
<sequence length="57" mass="6868">MKKSVFISSTYIDLKEQRKEIWQLPSKYDINLLDIEQFGKNSQQFKTFTINLIEKLQ</sequence>
<evidence type="ECO:0000259" key="1">
    <source>
        <dbReference type="Pfam" id="PF13271"/>
    </source>
</evidence>
<comment type="caution">
    <text evidence="2">The sequence shown here is derived from an EMBL/GenBank/DDBJ whole genome shotgun (WGS) entry which is preliminary data.</text>
</comment>
<dbReference type="Proteomes" id="UP000289718">
    <property type="component" value="Unassembled WGS sequence"/>
</dbReference>
<dbReference type="Pfam" id="PF13271">
    <property type="entry name" value="DUF4062"/>
    <property type="match status" value="1"/>
</dbReference>
<dbReference type="EMBL" id="NXIE01000002">
    <property type="protein sequence ID" value="RXK13075.1"/>
    <property type="molecule type" value="Genomic_DNA"/>
</dbReference>
<dbReference type="RefSeq" id="WP_129060894.1">
    <property type="nucleotide sequence ID" value="NZ_NXIE01000002.1"/>
</dbReference>
<dbReference type="InterPro" id="IPR025139">
    <property type="entry name" value="DUF4062"/>
</dbReference>